<comment type="caution">
    <text evidence="2">The sequence shown here is derived from an EMBL/GenBank/DDBJ whole genome shotgun (WGS) entry which is preliminary data.</text>
</comment>
<dbReference type="STRING" id="100884.GCA_000269565_00956"/>
<sequence length="882" mass="105650">MKQSDYDISIIVPVYNVESYLRTCLDSLIVQTYDFSKMEVITINDGSTDGSLNILQEYHSKYENIIILDEENSGLSETRNKGMRIAKGKYILFLDSDDTLTPNSIENLIAFFDKHFDEVDLVSYKIIPMLNGEPKKLHYRYNYLTKTGVYDLRFKDNWYVCITTMNYCIKNEFENNIMFDTTPGFRHEDQKFSMDIIKKKLKIGYVAEAEYLYLQQPQSITKTWFHAYYLFDKTMNFWEEFFNQYDKVPEYFQALFINDINWKFRSGILLPYHFEGQEYNNQVNRIKILLKKTCDDVLLNHPAVDKYHKHYFLDLKNHTEYIVHTAPNGVALLNGQTLLYADFKIDISVHKLKIKNGVLKMLAYLKSPIFLHATMPQLYMIVNNERGNKKEIPLRESSFSYYASKEKCAKAYLFELNVSLINIEKIKFYIKLNDELIEGCFMFPLGLPLSDKLQRYQYYRDKYFIEYNKLTNEFLISENIFQKRFPIKVKNFFYFFFGMKKKLLLRFLAGLYRPKKEIWLYYDCKGVKRDNAYFQFVHDINQKDNIKRYYVSNNNKKFTNDNIESKYIKNVIYFKSLKHYIFYLNADKVITAFIEPENCLPFGKKTYTEYLDIAKIPEIIYLQHGVLHAHMPWKYSLDRLLLDREVVSTHFEVSNLISNYCFTQEHIIAAGMPRYDYIDNHIESKKKILYAPSWRSYLVGKQVASYASMEHVFIESEFFKESYSFLKSPQLIEMLETYDYELNFKLHPIFKKYKKFYKDLDKRIKINEDNPDSDYRIFITDFSSYVFDFVYLKRAIIYFVPDYIKFKSGMNLYREVDLKFEDGLGDFCQTSFETLQSLEELLRNNGMPKKPYLDKMNNFFIYDDYNQCKRIYNALINKELEI</sequence>
<dbReference type="GO" id="GO:0016020">
    <property type="term" value="C:membrane"/>
    <property type="evidence" value="ECO:0007669"/>
    <property type="project" value="InterPro"/>
</dbReference>
<dbReference type="eggNOG" id="COG1887">
    <property type="taxonomic scope" value="Bacteria"/>
</dbReference>
<accession>E7G7L2</accession>
<dbReference type="Proteomes" id="UP000003157">
    <property type="component" value="Unassembled WGS sequence"/>
</dbReference>
<reference evidence="2 3" key="1">
    <citation type="submission" date="2010-12" db="EMBL/GenBank/DDBJ databases">
        <title>The Genome Sequence of Coprobacillus sp. strain 29_1.</title>
        <authorList>
            <consortium name="The Broad Institute Genome Sequencing Platform"/>
            <person name="Earl A."/>
            <person name="Ward D."/>
            <person name="Feldgarden M."/>
            <person name="Gevers D."/>
            <person name="Daigneault M."/>
            <person name="Sibley C.D."/>
            <person name="White A."/>
            <person name="Strauss J."/>
            <person name="Allen-Vercoe E."/>
            <person name="Young S.K."/>
            <person name="Zeng Q."/>
            <person name="Gargeya S."/>
            <person name="Fitzgerald M."/>
            <person name="Haas B."/>
            <person name="Abouelleil A."/>
            <person name="Alvarado L."/>
            <person name="Arachchi H.M."/>
            <person name="Berlin A."/>
            <person name="Brown A."/>
            <person name="Chapman S.B."/>
            <person name="Chen Z."/>
            <person name="Dunbar C."/>
            <person name="Freedman E."/>
            <person name="Gearin G."/>
            <person name="Gellesch M."/>
            <person name="Goldberg J."/>
            <person name="Griggs A."/>
            <person name="Gujja S."/>
            <person name="Heilman E."/>
            <person name="Heiman D."/>
            <person name="Howarth C."/>
            <person name="Larson L."/>
            <person name="Lui A."/>
            <person name="MacDonald P.J.P."/>
            <person name="Mehta T."/>
            <person name="Montmayeur A."/>
            <person name="Murphy C."/>
            <person name="Neiman D."/>
            <person name="Pearson M."/>
            <person name="Priest M."/>
            <person name="Roberts A."/>
            <person name="Saif S."/>
            <person name="Shea T."/>
            <person name="Shenoy N."/>
            <person name="Sisk P."/>
            <person name="Stolte C."/>
            <person name="Sykes S."/>
            <person name="White J."/>
            <person name="Yandava C."/>
            <person name="Nusbaum C."/>
            <person name="Birren B."/>
        </authorList>
    </citation>
    <scope>NUCLEOTIDE SEQUENCE [LARGE SCALE GENOMIC DNA]</scope>
    <source>
        <strain evidence="2 3">29_1</strain>
    </source>
</reference>
<dbReference type="RefSeq" id="WP_008787866.1">
    <property type="nucleotide sequence ID" value="NZ_AKCB01000001.1"/>
</dbReference>
<dbReference type="SUPFAM" id="SSF53448">
    <property type="entry name" value="Nucleotide-diphospho-sugar transferases"/>
    <property type="match status" value="1"/>
</dbReference>
<dbReference type="InterPro" id="IPR001173">
    <property type="entry name" value="Glyco_trans_2-like"/>
</dbReference>
<evidence type="ECO:0000259" key="1">
    <source>
        <dbReference type="Pfam" id="PF00535"/>
    </source>
</evidence>
<protein>
    <recommendedName>
        <fullName evidence="1">Glycosyltransferase 2-like domain-containing protein</fullName>
    </recommendedName>
</protein>
<dbReference type="Pfam" id="PF04464">
    <property type="entry name" value="Glyphos_transf"/>
    <property type="match status" value="1"/>
</dbReference>
<proteinExistence type="predicted"/>
<dbReference type="GeneID" id="78228839"/>
<dbReference type="Pfam" id="PF00535">
    <property type="entry name" value="Glycos_transf_2"/>
    <property type="match status" value="1"/>
</dbReference>
<evidence type="ECO:0000313" key="3">
    <source>
        <dbReference type="Proteomes" id="UP000003157"/>
    </source>
</evidence>
<dbReference type="InterPro" id="IPR043148">
    <property type="entry name" value="TagF_C"/>
</dbReference>
<dbReference type="Gene3D" id="3.40.50.12580">
    <property type="match status" value="1"/>
</dbReference>
<dbReference type="AlphaFoldDB" id="E7G7L2"/>
<keyword evidence="3" id="KW-1185">Reference proteome</keyword>
<dbReference type="PANTHER" id="PTHR22916:SF3">
    <property type="entry name" value="UDP-GLCNAC:BETAGAL BETA-1,3-N-ACETYLGLUCOSAMINYLTRANSFERASE-LIKE PROTEIN 1"/>
    <property type="match status" value="1"/>
</dbReference>
<dbReference type="GO" id="GO:0047355">
    <property type="term" value="F:CDP-glycerol glycerophosphotransferase activity"/>
    <property type="evidence" value="ECO:0007669"/>
    <property type="project" value="InterPro"/>
</dbReference>
<evidence type="ECO:0000313" key="2">
    <source>
        <dbReference type="EMBL" id="EFW05996.1"/>
    </source>
</evidence>
<gene>
    <name evidence="2" type="ORF">HMPREF9488_00750</name>
</gene>
<dbReference type="InterPro" id="IPR029044">
    <property type="entry name" value="Nucleotide-diphossugar_trans"/>
</dbReference>
<feature type="domain" description="Glycosyltransferase 2-like" evidence="1">
    <location>
        <begin position="9"/>
        <end position="158"/>
    </location>
</feature>
<organism evidence="2 3">
    <name type="scientific">Coprobacillus cateniformis</name>
    <dbReference type="NCBI Taxonomy" id="100884"/>
    <lineage>
        <taxon>Bacteria</taxon>
        <taxon>Bacillati</taxon>
        <taxon>Bacillota</taxon>
        <taxon>Erysipelotrichia</taxon>
        <taxon>Erysipelotrichales</taxon>
        <taxon>Coprobacillaceae</taxon>
        <taxon>Coprobacillus</taxon>
    </lineage>
</organism>
<dbReference type="EMBL" id="ADKX01000010">
    <property type="protein sequence ID" value="EFW05996.1"/>
    <property type="molecule type" value="Genomic_DNA"/>
</dbReference>
<dbReference type="GO" id="GO:0016758">
    <property type="term" value="F:hexosyltransferase activity"/>
    <property type="evidence" value="ECO:0007669"/>
    <property type="project" value="UniProtKB-ARBA"/>
</dbReference>
<dbReference type="Gene3D" id="3.90.550.10">
    <property type="entry name" value="Spore Coat Polysaccharide Biosynthesis Protein SpsA, Chain A"/>
    <property type="match status" value="1"/>
</dbReference>
<dbReference type="eggNOG" id="COG1215">
    <property type="taxonomic scope" value="Bacteria"/>
</dbReference>
<dbReference type="HOGENOM" id="CLU_006538_0_0_9"/>
<name>E7G7L2_9FIRM</name>
<dbReference type="CDD" id="cd00761">
    <property type="entry name" value="Glyco_tranf_GTA_type"/>
    <property type="match status" value="1"/>
</dbReference>
<dbReference type="PANTHER" id="PTHR22916">
    <property type="entry name" value="GLYCOSYLTRANSFERASE"/>
    <property type="match status" value="1"/>
</dbReference>
<dbReference type="OrthoDB" id="9807674at2"/>
<dbReference type="InterPro" id="IPR007554">
    <property type="entry name" value="Glycerophosphate_synth"/>
</dbReference>